<feature type="binding site" evidence="10">
    <location>
        <position position="54"/>
    </location>
    <ligand>
        <name>Fe cation</name>
        <dbReference type="ChEBI" id="CHEBI:24875"/>
        <note>catalytic</note>
    </ligand>
</feature>
<evidence type="ECO:0000256" key="6">
    <source>
        <dbReference type="ARBA" id="ARBA00022964"/>
    </source>
</evidence>
<evidence type="ECO:0000256" key="5">
    <source>
        <dbReference type="ARBA" id="ARBA00022723"/>
    </source>
</evidence>
<keyword evidence="5 10" id="KW-0479">Metal-binding</keyword>
<keyword evidence="3 10" id="KW-0963">Cytoplasm</keyword>
<keyword evidence="6 10" id="KW-0223">Dioxygenase</keyword>
<gene>
    <name evidence="11" type="ORF">QYM36_014739</name>
</gene>
<feature type="region of interest" description="Domain B" evidence="10">
    <location>
        <begin position="168"/>
        <end position="290"/>
    </location>
</feature>
<comment type="similarity">
    <text evidence="10">Belongs to the 3-HAO family.</text>
</comment>
<comment type="caution">
    <text evidence="10">Lacks conserved residue(s) required for the propagation of feature annotation.</text>
</comment>
<dbReference type="GO" id="GO:0005737">
    <property type="term" value="C:cytoplasm"/>
    <property type="evidence" value="ECO:0007669"/>
    <property type="project" value="UniProtKB-SubCell"/>
</dbReference>
<evidence type="ECO:0000256" key="8">
    <source>
        <dbReference type="ARBA" id="ARBA00023004"/>
    </source>
</evidence>
<dbReference type="Proteomes" id="UP001187531">
    <property type="component" value="Unassembled WGS sequence"/>
</dbReference>
<dbReference type="EMBL" id="JAVRJZ010000019">
    <property type="protein sequence ID" value="KAK2706806.1"/>
    <property type="molecule type" value="Genomic_DNA"/>
</dbReference>
<proteinExistence type="inferred from homology"/>
<dbReference type="Pfam" id="PF06052">
    <property type="entry name" value="3-HAO"/>
    <property type="match status" value="1"/>
</dbReference>
<sequence>MALIQHNIDEWIRENQKYFLPPVCNKMMHDGQLKVFYVGGPNVRKDYHIELGEEFFYMRNGDMDLLIMEKGVPKVVPIKQGEVFLLPGKIPHSPQRYENTVGLVVERQRTAEEMDCLRYYTKDASQILYERWFHCVDLGAQLKPLIEDFFESDEYRTGNPSPNSRLTVASYEPDELRTVGDPFSLEDWLKRNQQVIDHMGKLSLFGGSYRSQIIVYGPGEDETIHEDEDTLLWQLRGSSTVELKDEPTRAVGANDMIIVRRGRQFKIRRSEGARVMQIVMGNFESSKEIR</sequence>
<comment type="catalytic activity">
    <reaction evidence="9 10">
        <text>3-hydroxyanthranilate + O2 = (2Z,4Z)-2-amino-3-carboxymuconate 6-semialdehyde</text>
        <dbReference type="Rhea" id="RHEA:17953"/>
        <dbReference type="ChEBI" id="CHEBI:15379"/>
        <dbReference type="ChEBI" id="CHEBI:36559"/>
        <dbReference type="ChEBI" id="CHEBI:77612"/>
        <dbReference type="EC" id="1.13.11.6"/>
    </reaction>
</comment>
<dbReference type="FunFam" id="2.60.120.10:FF:000077">
    <property type="entry name" value="3-hydroxyanthranilate 3,4-dioxygenase"/>
    <property type="match status" value="1"/>
</dbReference>
<feature type="binding site" evidence="10">
    <location>
        <position position="48"/>
    </location>
    <ligand>
        <name>Fe cation</name>
        <dbReference type="ChEBI" id="CHEBI:24875"/>
        <note>catalytic</note>
    </ligand>
</feature>
<dbReference type="Gene3D" id="2.60.120.10">
    <property type="entry name" value="Jelly Rolls"/>
    <property type="match status" value="1"/>
</dbReference>
<keyword evidence="8 10" id="KW-0408">Iron</keyword>
<dbReference type="HAMAP" id="MF_00825">
    <property type="entry name" value="3_HAO"/>
    <property type="match status" value="1"/>
</dbReference>
<reference evidence="11" key="1">
    <citation type="submission" date="2023-07" db="EMBL/GenBank/DDBJ databases">
        <title>Chromosome-level genome assembly of Artemia franciscana.</title>
        <authorList>
            <person name="Jo E."/>
        </authorList>
    </citation>
    <scope>NUCLEOTIDE SEQUENCE</scope>
    <source>
        <tissue evidence="11">Whole body</tissue>
    </source>
</reference>
<name>A0AA88HG36_ARTSF</name>
<evidence type="ECO:0000313" key="12">
    <source>
        <dbReference type="Proteomes" id="UP001187531"/>
    </source>
</evidence>
<accession>A0AA88HG36</accession>
<feature type="binding site" evidence="10">
    <location>
        <position position="92"/>
    </location>
    <ligand>
        <name>Fe cation</name>
        <dbReference type="ChEBI" id="CHEBI:24875"/>
        <note>catalytic</note>
    </ligand>
</feature>
<evidence type="ECO:0000256" key="4">
    <source>
        <dbReference type="ARBA" id="ARBA00022642"/>
    </source>
</evidence>
<dbReference type="InterPro" id="IPR014710">
    <property type="entry name" value="RmlC-like_jellyroll"/>
</dbReference>
<dbReference type="PANTHER" id="PTHR15497:SF1">
    <property type="entry name" value="3-HYDROXYANTHRANILATE 3,4-DIOXYGENASE"/>
    <property type="match status" value="1"/>
</dbReference>
<dbReference type="SUPFAM" id="SSF51182">
    <property type="entry name" value="RmlC-like cupins"/>
    <property type="match status" value="2"/>
</dbReference>
<feature type="binding site" evidence="10">
    <location>
        <position position="96"/>
    </location>
    <ligand>
        <name>substrate</name>
    </ligand>
</feature>
<evidence type="ECO:0000256" key="10">
    <source>
        <dbReference type="HAMAP-Rule" id="MF_03019"/>
    </source>
</evidence>
<dbReference type="GO" id="GO:0000334">
    <property type="term" value="F:3-hydroxyanthranilate 3,4-dioxygenase activity"/>
    <property type="evidence" value="ECO:0007669"/>
    <property type="project" value="UniProtKB-UniRule"/>
</dbReference>
<dbReference type="GO" id="GO:0043420">
    <property type="term" value="P:anthranilate metabolic process"/>
    <property type="evidence" value="ECO:0007669"/>
    <property type="project" value="UniProtKB-UniRule"/>
</dbReference>
<evidence type="ECO:0000256" key="7">
    <source>
        <dbReference type="ARBA" id="ARBA00023002"/>
    </source>
</evidence>
<dbReference type="EC" id="1.13.11.6" evidence="10"/>
<comment type="caution">
    <text evidence="11">The sequence shown here is derived from an EMBL/GenBank/DDBJ whole genome shotgun (WGS) entry which is preliminary data.</text>
</comment>
<dbReference type="NCBIfam" id="TIGR03037">
    <property type="entry name" value="anthran_nbaC"/>
    <property type="match status" value="1"/>
</dbReference>
<protein>
    <recommendedName>
        <fullName evidence="10">3-hydroxyanthranilate 3,4-dioxygenase</fullName>
        <ecNumber evidence="10">1.13.11.6</ecNumber>
    </recommendedName>
    <alternativeName>
        <fullName evidence="10">3-hydroxyanthranilate oxygenase</fullName>
        <shortName evidence="10">3-HAO</shortName>
    </alternativeName>
    <alternativeName>
        <fullName evidence="10">3-hydroxyanthranilic acid dioxygenase</fullName>
        <shortName evidence="10">HAD</shortName>
    </alternativeName>
</protein>
<keyword evidence="4 10" id="KW-0662">Pyridine nucleotide biosynthesis</keyword>
<dbReference type="GO" id="GO:0034354">
    <property type="term" value="P:'de novo' NAD+ biosynthetic process from L-tryptophan"/>
    <property type="evidence" value="ECO:0007669"/>
    <property type="project" value="UniProtKB-UniRule"/>
</dbReference>
<feature type="binding site" evidence="10">
    <location>
        <position position="106"/>
    </location>
    <ligand>
        <name>substrate</name>
    </ligand>
</feature>
<feature type="binding site" evidence="10">
    <location>
        <position position="54"/>
    </location>
    <ligand>
        <name>substrate</name>
    </ligand>
</feature>
<dbReference type="GO" id="GO:0008198">
    <property type="term" value="F:ferrous iron binding"/>
    <property type="evidence" value="ECO:0007669"/>
    <property type="project" value="UniProtKB-UniRule"/>
</dbReference>
<keyword evidence="12" id="KW-1185">Reference proteome</keyword>
<dbReference type="GO" id="GO:0019805">
    <property type="term" value="P:quinolinate biosynthetic process"/>
    <property type="evidence" value="ECO:0007669"/>
    <property type="project" value="UniProtKB-UniRule"/>
</dbReference>
<dbReference type="GO" id="GO:0006569">
    <property type="term" value="P:L-tryptophan catabolic process"/>
    <property type="evidence" value="ECO:0007669"/>
    <property type="project" value="UniProtKB-UniRule"/>
</dbReference>
<dbReference type="CDD" id="cd06123">
    <property type="entry name" value="cupin_HAO"/>
    <property type="match status" value="1"/>
</dbReference>
<comment type="function">
    <text evidence="2 10">Catalyzes the oxidative ring opening of 3-hydroxyanthranilate to 2-amino-3-carboxymuconate semialdehyde, which spontaneously cyclizes to quinolinate.</text>
</comment>
<organism evidence="11 12">
    <name type="scientific">Artemia franciscana</name>
    <name type="common">Brine shrimp</name>
    <name type="synonym">Artemia sanfranciscana</name>
    <dbReference type="NCBI Taxonomy" id="6661"/>
    <lineage>
        <taxon>Eukaryota</taxon>
        <taxon>Metazoa</taxon>
        <taxon>Ecdysozoa</taxon>
        <taxon>Arthropoda</taxon>
        <taxon>Crustacea</taxon>
        <taxon>Branchiopoda</taxon>
        <taxon>Anostraca</taxon>
        <taxon>Artemiidae</taxon>
        <taxon>Artemia</taxon>
    </lineage>
</organism>
<feature type="binding site" evidence="10">
    <location>
        <position position="44"/>
    </location>
    <ligand>
        <name>O2</name>
        <dbReference type="ChEBI" id="CHEBI:15379"/>
    </ligand>
</feature>
<evidence type="ECO:0000313" key="11">
    <source>
        <dbReference type="EMBL" id="KAK2706806.1"/>
    </source>
</evidence>
<evidence type="ECO:0000256" key="1">
    <source>
        <dbReference type="ARBA" id="ARBA00001954"/>
    </source>
</evidence>
<dbReference type="InterPro" id="IPR010329">
    <property type="entry name" value="3hydroanth_dOase"/>
</dbReference>
<dbReference type="PANTHER" id="PTHR15497">
    <property type="entry name" value="3-HYDROXYANTHRANILATE 3,4-DIOXYGENASE"/>
    <property type="match status" value="1"/>
</dbReference>
<dbReference type="InterPro" id="IPR011051">
    <property type="entry name" value="RmlC_Cupin_sf"/>
</dbReference>
<comment type="pathway">
    <text evidence="10">Cofactor biosynthesis; NAD(+) biosynthesis; quinolinate from L-kynurenine: step 3/3.</text>
</comment>
<evidence type="ECO:0000256" key="9">
    <source>
        <dbReference type="ARBA" id="ARBA00052793"/>
    </source>
</evidence>
<comment type="cofactor">
    <cofactor evidence="1 10">
        <name>Fe(2+)</name>
        <dbReference type="ChEBI" id="CHEBI:29033"/>
    </cofactor>
</comment>
<comment type="subcellular location">
    <subcellularLocation>
        <location evidence="10">Cytoplasm</location>
    </subcellularLocation>
</comment>
<keyword evidence="7 10" id="KW-0560">Oxidoreductase</keyword>
<evidence type="ECO:0000256" key="2">
    <source>
        <dbReference type="ARBA" id="ARBA00002752"/>
    </source>
</evidence>
<evidence type="ECO:0000256" key="3">
    <source>
        <dbReference type="ARBA" id="ARBA00022490"/>
    </source>
</evidence>
<feature type="region of interest" description="Domain A (catalytic)" evidence="10">
    <location>
        <begin position="1"/>
        <end position="168"/>
    </location>
</feature>
<dbReference type="AlphaFoldDB" id="A0AA88HG36"/>